<feature type="compositionally biased region" description="Basic and acidic residues" evidence="1">
    <location>
        <begin position="207"/>
        <end position="218"/>
    </location>
</feature>
<feature type="region of interest" description="Disordered" evidence="1">
    <location>
        <begin position="307"/>
        <end position="338"/>
    </location>
</feature>
<dbReference type="RefSeq" id="XP_056747256.1">
    <property type="nucleotide sequence ID" value="XM_056901969.1"/>
</dbReference>
<feature type="compositionally biased region" description="Acidic residues" evidence="1">
    <location>
        <begin position="193"/>
        <end position="206"/>
    </location>
</feature>
<gene>
    <name evidence="2" type="ORF">N7537_010915</name>
</gene>
<proteinExistence type="predicted"/>
<evidence type="ECO:0000313" key="2">
    <source>
        <dbReference type="EMBL" id="KAJ5588237.1"/>
    </source>
</evidence>
<reference evidence="2" key="2">
    <citation type="submission" date="2023-01" db="EMBL/GenBank/DDBJ databases">
        <authorList>
            <person name="Petersen C."/>
        </authorList>
    </citation>
    <scope>NUCLEOTIDE SEQUENCE</scope>
    <source>
        <strain evidence="2">IBT 12815</strain>
    </source>
</reference>
<protein>
    <submittedName>
        <fullName evidence="2">Uncharacterized protein</fullName>
    </submittedName>
</protein>
<feature type="compositionally biased region" description="Basic and acidic residues" evidence="1">
    <location>
        <begin position="176"/>
        <end position="192"/>
    </location>
</feature>
<accession>A0AAD6DM43</accession>
<organism evidence="2 3">
    <name type="scientific">Penicillium hordei</name>
    <dbReference type="NCBI Taxonomy" id="40994"/>
    <lineage>
        <taxon>Eukaryota</taxon>
        <taxon>Fungi</taxon>
        <taxon>Dikarya</taxon>
        <taxon>Ascomycota</taxon>
        <taxon>Pezizomycotina</taxon>
        <taxon>Eurotiomycetes</taxon>
        <taxon>Eurotiomycetidae</taxon>
        <taxon>Eurotiales</taxon>
        <taxon>Aspergillaceae</taxon>
        <taxon>Penicillium</taxon>
    </lineage>
</organism>
<dbReference type="AlphaFoldDB" id="A0AAD6DM43"/>
<feature type="compositionally biased region" description="Polar residues" evidence="1">
    <location>
        <begin position="307"/>
        <end position="316"/>
    </location>
</feature>
<keyword evidence="3" id="KW-1185">Reference proteome</keyword>
<dbReference type="EMBL" id="JAQJAE010000006">
    <property type="protein sequence ID" value="KAJ5588237.1"/>
    <property type="molecule type" value="Genomic_DNA"/>
</dbReference>
<evidence type="ECO:0000313" key="3">
    <source>
        <dbReference type="Proteomes" id="UP001213799"/>
    </source>
</evidence>
<reference evidence="2" key="1">
    <citation type="journal article" date="2023" name="IMA Fungus">
        <title>Comparative genomic study of the Penicillium genus elucidates a diverse pangenome and 15 lateral gene transfer events.</title>
        <authorList>
            <person name="Petersen C."/>
            <person name="Sorensen T."/>
            <person name="Nielsen M.R."/>
            <person name="Sondergaard T.E."/>
            <person name="Sorensen J.L."/>
            <person name="Fitzpatrick D.A."/>
            <person name="Frisvad J.C."/>
            <person name="Nielsen K.L."/>
        </authorList>
    </citation>
    <scope>NUCLEOTIDE SEQUENCE</scope>
    <source>
        <strain evidence="2">IBT 12815</strain>
    </source>
</reference>
<feature type="compositionally biased region" description="Polar residues" evidence="1">
    <location>
        <begin position="219"/>
        <end position="234"/>
    </location>
</feature>
<dbReference type="GeneID" id="81592211"/>
<name>A0AAD6DM43_9EURO</name>
<dbReference type="Proteomes" id="UP001213799">
    <property type="component" value="Unassembled WGS sequence"/>
</dbReference>
<evidence type="ECO:0000256" key="1">
    <source>
        <dbReference type="SAM" id="MobiDB-lite"/>
    </source>
</evidence>
<sequence length="587" mass="65768">MIGEASDTPFNDTSTKMGPRTYLTTGLRHLNKPRALEPGETHVVRYKNSLRQYKSDVWIGVVLPDQFGPTRHISRRPVGAQPTEGEWMTHLKDRMYSVYLPGRNMYKWVGLQDIFVLNEKTINVLRRAGREPDAKIWDDLMDIIRTEPGLDFWKNMSLQELGAKGKRGKELRLVLPSGHEDLVPGGESHGDSEYEEEDEDDEDDAEDEHKEVPSDHVEPSTSVAPRSSNEQATIRSFSDARAAQGVQFRQPLKLFQDANTIASPSEKITFADREGSSLEMTRKFNTCPPLMPPTSSRSLPASSAFITPPTSMTQGTVPKVENDTSASTATAGHSVSDVTPQQPVAEFSIFDLTLSQALNHLFLNQHEAAKITDVFLGAVALEKQPERLHIREYLANGEFLPRLITLKSSGFSHPTPFPALDSNSSTTFRLVGDQMGIGQNFKLHGVSNSLDLENAIITLGRVYLQARRFGLMDLVYRITFKLQVAWNCYPELYQSKPLLEVASLAFAGRTEFDEAACDYLQSWLIHFIAEASDLLTYNASEQFWSLLRSHPKLQDKVLNLRTLAHIHNPDLYGNTRALLESRGLGNL</sequence>
<comment type="caution">
    <text evidence="2">The sequence shown here is derived from an EMBL/GenBank/DDBJ whole genome shotgun (WGS) entry which is preliminary data.</text>
</comment>
<feature type="compositionally biased region" description="Polar residues" evidence="1">
    <location>
        <begin position="323"/>
        <end position="338"/>
    </location>
</feature>
<feature type="region of interest" description="Disordered" evidence="1">
    <location>
        <begin position="176"/>
        <end position="234"/>
    </location>
</feature>